<gene>
    <name evidence="6" type="ORF">ACFSB2_05650</name>
</gene>
<dbReference type="EMBL" id="JBHUCX010000018">
    <property type="protein sequence ID" value="MFD1674197.1"/>
    <property type="molecule type" value="Genomic_DNA"/>
</dbReference>
<evidence type="ECO:0000256" key="4">
    <source>
        <dbReference type="ARBA" id="ARBA00051722"/>
    </source>
</evidence>
<keyword evidence="3 5" id="KW-0904">Protein phosphatase</keyword>
<dbReference type="InterPro" id="IPR016667">
    <property type="entry name" value="Caps_polysacc_synth_CpsB/CapC"/>
</dbReference>
<dbReference type="Proteomes" id="UP001597079">
    <property type="component" value="Unassembled WGS sequence"/>
</dbReference>
<dbReference type="PANTHER" id="PTHR39181">
    <property type="entry name" value="TYROSINE-PROTEIN PHOSPHATASE YWQE"/>
    <property type="match status" value="1"/>
</dbReference>
<comment type="caution">
    <text evidence="6">The sequence shown here is derived from an EMBL/GenBank/DDBJ whole genome shotgun (WGS) entry which is preliminary data.</text>
</comment>
<dbReference type="RefSeq" id="WP_377942038.1">
    <property type="nucleotide sequence ID" value="NZ_JBHUCX010000018.1"/>
</dbReference>
<dbReference type="PANTHER" id="PTHR39181:SF1">
    <property type="entry name" value="TYROSINE-PROTEIN PHOSPHATASE YWQE"/>
    <property type="match status" value="1"/>
</dbReference>
<keyword evidence="2 5" id="KW-0378">Hydrolase</keyword>
<evidence type="ECO:0000313" key="7">
    <source>
        <dbReference type="Proteomes" id="UP001597079"/>
    </source>
</evidence>
<evidence type="ECO:0000256" key="1">
    <source>
        <dbReference type="ARBA" id="ARBA00005750"/>
    </source>
</evidence>
<dbReference type="Pfam" id="PF19567">
    <property type="entry name" value="CpsB_CapC"/>
    <property type="match status" value="1"/>
</dbReference>
<proteinExistence type="inferred from homology"/>
<comment type="catalytic activity">
    <reaction evidence="4 5">
        <text>O-phospho-L-tyrosyl-[protein] + H2O = L-tyrosyl-[protein] + phosphate</text>
        <dbReference type="Rhea" id="RHEA:10684"/>
        <dbReference type="Rhea" id="RHEA-COMP:10136"/>
        <dbReference type="Rhea" id="RHEA-COMP:20101"/>
        <dbReference type="ChEBI" id="CHEBI:15377"/>
        <dbReference type="ChEBI" id="CHEBI:43474"/>
        <dbReference type="ChEBI" id="CHEBI:46858"/>
        <dbReference type="ChEBI" id="CHEBI:61978"/>
        <dbReference type="EC" id="3.1.3.48"/>
    </reaction>
</comment>
<protein>
    <recommendedName>
        <fullName evidence="5">Tyrosine-protein phosphatase</fullName>
        <ecNumber evidence="5">3.1.3.48</ecNumber>
    </recommendedName>
</protein>
<name>A0ABW4JGL7_9BACL</name>
<dbReference type="Gene3D" id="3.20.20.140">
    <property type="entry name" value="Metal-dependent hydrolases"/>
    <property type="match status" value="1"/>
</dbReference>
<dbReference type="SUPFAM" id="SSF51556">
    <property type="entry name" value="Metallo-dependent hydrolases"/>
    <property type="match status" value="1"/>
</dbReference>
<organism evidence="6 7">
    <name type="scientific">Alicyclobacillus fodiniaquatilis</name>
    <dbReference type="NCBI Taxonomy" id="1661150"/>
    <lineage>
        <taxon>Bacteria</taxon>
        <taxon>Bacillati</taxon>
        <taxon>Bacillota</taxon>
        <taxon>Bacilli</taxon>
        <taxon>Bacillales</taxon>
        <taxon>Alicyclobacillaceae</taxon>
        <taxon>Alicyclobacillus</taxon>
    </lineage>
</organism>
<keyword evidence="7" id="KW-1185">Reference proteome</keyword>
<reference evidence="7" key="1">
    <citation type="journal article" date="2019" name="Int. J. Syst. Evol. Microbiol.">
        <title>The Global Catalogue of Microorganisms (GCM) 10K type strain sequencing project: providing services to taxonomists for standard genome sequencing and annotation.</title>
        <authorList>
            <consortium name="The Broad Institute Genomics Platform"/>
            <consortium name="The Broad Institute Genome Sequencing Center for Infectious Disease"/>
            <person name="Wu L."/>
            <person name="Ma J."/>
        </authorList>
    </citation>
    <scope>NUCLEOTIDE SEQUENCE [LARGE SCALE GENOMIC DNA]</scope>
    <source>
        <strain evidence="7">CGMCC 1.12286</strain>
    </source>
</reference>
<dbReference type="InterPro" id="IPR032466">
    <property type="entry name" value="Metal_Hydrolase"/>
</dbReference>
<accession>A0ABW4JGL7</accession>
<dbReference type="PIRSF" id="PIRSF016557">
    <property type="entry name" value="Caps_synth_CpsB"/>
    <property type="match status" value="1"/>
</dbReference>
<evidence type="ECO:0000256" key="3">
    <source>
        <dbReference type="ARBA" id="ARBA00022912"/>
    </source>
</evidence>
<dbReference type="EC" id="3.1.3.48" evidence="5"/>
<sequence length="261" mass="28684">MTHIITDIHAHVLPGVDDGPEDLTATQALLATFHSTGVHRVFCTSHYHSPYFDVKQSDLEQGFSAVTQARSSHSLELALGAENRISAEFIADIQAGTVHTLGSTNYVLVEFETPKITSQALDIVYELIVRGYRPIMAHPERNLALQRKPALADTLLDAGLLLQATAVCFQQAEKHAHQSAKLAWSLLRQGKISVIASDAHNTTSRPPDLMTAYDNISLQLGSSVAEELMSNANAIWNNEMCEQVKIEGKGAKRTTRLFRRS</sequence>
<evidence type="ECO:0000256" key="2">
    <source>
        <dbReference type="ARBA" id="ARBA00022801"/>
    </source>
</evidence>
<evidence type="ECO:0000256" key="5">
    <source>
        <dbReference type="PIRNR" id="PIRNR016557"/>
    </source>
</evidence>
<comment type="similarity">
    <text evidence="1 5">Belongs to the metallo-dependent hydrolases superfamily. CpsB/CapC family.</text>
</comment>
<evidence type="ECO:0000313" key="6">
    <source>
        <dbReference type="EMBL" id="MFD1674197.1"/>
    </source>
</evidence>